<evidence type="ECO:0000313" key="4">
    <source>
        <dbReference type="Proteomes" id="UP000575480"/>
    </source>
</evidence>
<dbReference type="Proteomes" id="UP000575480">
    <property type="component" value="Unassembled WGS sequence"/>
</dbReference>
<sequence length="230" mass="26565">MADFTFAHREEGFDEHIENSIRGYSNLMEDVISLSRYFIEDNANIVDIGCSTGKNTKAMMEYNKDHSPEAKYIGIEVADGFEQDLKDRKKELNSAGFTNVEFIMKDIRKFQITNANLVTSIFTLQFMPKKDRRDVISNIYAGLNTGGAFIFAEKTICESALVQDMITFNYYDYKRKSFDTEDIMDKERTLRNIMKPLTWGQLEHMISYAGFTTVQPFWRNHSFVGAIALK</sequence>
<keyword evidence="1 3" id="KW-0808">Transferase</keyword>
<dbReference type="CDD" id="cd02440">
    <property type="entry name" value="AdoMet_MTases"/>
    <property type="match status" value="1"/>
</dbReference>
<keyword evidence="3" id="KW-0489">Methyltransferase</keyword>
<evidence type="ECO:0000313" key="3">
    <source>
        <dbReference type="EMBL" id="NWJ57816.1"/>
    </source>
</evidence>
<dbReference type="SUPFAM" id="SSF53335">
    <property type="entry name" value="S-adenosyl-L-methionine-dependent methyltransferases"/>
    <property type="match status" value="1"/>
</dbReference>
<comment type="caution">
    <text evidence="3">The sequence shown here is derived from an EMBL/GenBank/DDBJ whole genome shotgun (WGS) entry which is preliminary data.</text>
</comment>
<evidence type="ECO:0000256" key="1">
    <source>
        <dbReference type="ARBA" id="ARBA00022679"/>
    </source>
</evidence>
<reference evidence="3 4" key="1">
    <citation type="journal article" date="2019" name="Environ. Microbiol.">
        <title>Genomics insights into ecotype formation of ammonia-oxidizing archaea in the deep ocean.</title>
        <authorList>
            <person name="Wang Y."/>
            <person name="Huang J.M."/>
            <person name="Cui G.J."/>
            <person name="Nunoura T."/>
            <person name="Takaki Y."/>
            <person name="Li W.L."/>
            <person name="Li J."/>
            <person name="Gao Z.M."/>
            <person name="Takai K."/>
            <person name="Zhang A.Q."/>
            <person name="Stepanauskas R."/>
        </authorList>
    </citation>
    <scope>NUCLEOTIDE SEQUENCE [LARGE SCALE GENOMIC DNA]</scope>
    <source>
        <strain evidence="3 4">L15a</strain>
    </source>
</reference>
<name>A0A7K4MWZ2_9ARCH</name>
<dbReference type="InterPro" id="IPR041698">
    <property type="entry name" value="Methyltransf_25"/>
</dbReference>
<protein>
    <submittedName>
        <fullName evidence="3">Methyltransferase domain-containing protein</fullName>
    </submittedName>
</protein>
<dbReference type="InterPro" id="IPR029063">
    <property type="entry name" value="SAM-dependent_MTases_sf"/>
</dbReference>
<feature type="domain" description="Methyltransferase" evidence="2">
    <location>
        <begin position="45"/>
        <end position="147"/>
    </location>
</feature>
<accession>A0A7K4MWZ2</accession>
<dbReference type="Gene3D" id="3.40.50.150">
    <property type="entry name" value="Vaccinia Virus protein VP39"/>
    <property type="match status" value="1"/>
</dbReference>
<dbReference type="GO" id="GO:0008168">
    <property type="term" value="F:methyltransferase activity"/>
    <property type="evidence" value="ECO:0007669"/>
    <property type="project" value="UniProtKB-KW"/>
</dbReference>
<proteinExistence type="predicted"/>
<evidence type="ECO:0000259" key="2">
    <source>
        <dbReference type="Pfam" id="PF13649"/>
    </source>
</evidence>
<organism evidence="3 4">
    <name type="scientific">Marine Group I thaumarchaeote</name>
    <dbReference type="NCBI Taxonomy" id="2511932"/>
    <lineage>
        <taxon>Archaea</taxon>
        <taxon>Nitrososphaerota</taxon>
        <taxon>Marine Group I</taxon>
    </lineage>
</organism>
<dbReference type="AlphaFoldDB" id="A0A7K4MWZ2"/>
<dbReference type="GO" id="GO:0032259">
    <property type="term" value="P:methylation"/>
    <property type="evidence" value="ECO:0007669"/>
    <property type="project" value="UniProtKB-KW"/>
</dbReference>
<gene>
    <name evidence="3" type="ORF">HX858_08765</name>
</gene>
<dbReference type="Pfam" id="PF13649">
    <property type="entry name" value="Methyltransf_25"/>
    <property type="match status" value="1"/>
</dbReference>
<dbReference type="PANTHER" id="PTHR43861">
    <property type="entry name" value="TRANS-ACONITATE 2-METHYLTRANSFERASE-RELATED"/>
    <property type="match status" value="1"/>
</dbReference>
<dbReference type="PANTHER" id="PTHR43861:SF2">
    <property type="entry name" value="CARBOXY-S-ADENOSYL-L-METHIONINE SYNTHASE"/>
    <property type="match status" value="1"/>
</dbReference>
<dbReference type="EMBL" id="JACATH010000016">
    <property type="protein sequence ID" value="NWJ57816.1"/>
    <property type="molecule type" value="Genomic_DNA"/>
</dbReference>